<dbReference type="Proteomes" id="UP001153269">
    <property type="component" value="Unassembled WGS sequence"/>
</dbReference>
<keyword evidence="3" id="KW-1185">Reference proteome</keyword>
<name>A0A9N7U5E8_PLEPL</name>
<dbReference type="EMBL" id="CADEAL010000700">
    <property type="protein sequence ID" value="CAB1424019.1"/>
    <property type="molecule type" value="Genomic_DNA"/>
</dbReference>
<comment type="caution">
    <text evidence="2">The sequence shown here is derived from an EMBL/GenBank/DDBJ whole genome shotgun (WGS) entry which is preliminary data.</text>
</comment>
<proteinExistence type="predicted"/>
<reference evidence="2" key="1">
    <citation type="submission" date="2020-03" db="EMBL/GenBank/DDBJ databases">
        <authorList>
            <person name="Weist P."/>
        </authorList>
    </citation>
    <scope>NUCLEOTIDE SEQUENCE</scope>
</reference>
<feature type="region of interest" description="Disordered" evidence="1">
    <location>
        <begin position="1"/>
        <end position="33"/>
    </location>
</feature>
<organism evidence="2 3">
    <name type="scientific">Pleuronectes platessa</name>
    <name type="common">European plaice</name>
    <dbReference type="NCBI Taxonomy" id="8262"/>
    <lineage>
        <taxon>Eukaryota</taxon>
        <taxon>Metazoa</taxon>
        <taxon>Chordata</taxon>
        <taxon>Craniata</taxon>
        <taxon>Vertebrata</taxon>
        <taxon>Euteleostomi</taxon>
        <taxon>Actinopterygii</taxon>
        <taxon>Neopterygii</taxon>
        <taxon>Teleostei</taxon>
        <taxon>Neoteleostei</taxon>
        <taxon>Acanthomorphata</taxon>
        <taxon>Carangaria</taxon>
        <taxon>Pleuronectiformes</taxon>
        <taxon>Pleuronectoidei</taxon>
        <taxon>Pleuronectidae</taxon>
        <taxon>Pleuronectes</taxon>
    </lineage>
</organism>
<feature type="compositionally biased region" description="Basic and acidic residues" evidence="1">
    <location>
        <begin position="1"/>
        <end position="13"/>
    </location>
</feature>
<sequence>MSMEEKRGEDRGEKRGKRSGIREEEEAGRRRIRPGADSTKCSVRFFWGDAVKALAVLPWRSVLNDVTHSDLWRHGPSPPDISLPQSNEVIPSSLVKCSKCRGRQQRQEEPVQEAAGSRRRCQDLWYRSLPSAPAVSGSLLWQIADVVTVCRLGLCCSLFSS</sequence>
<protein>
    <submittedName>
        <fullName evidence="2">Uncharacterized protein</fullName>
    </submittedName>
</protein>
<dbReference type="AlphaFoldDB" id="A0A9N7U5E8"/>
<evidence type="ECO:0000313" key="2">
    <source>
        <dbReference type="EMBL" id="CAB1424019.1"/>
    </source>
</evidence>
<gene>
    <name evidence="2" type="ORF">PLEPLA_LOCUS11940</name>
</gene>
<accession>A0A9N7U5E8</accession>
<evidence type="ECO:0000313" key="3">
    <source>
        <dbReference type="Proteomes" id="UP001153269"/>
    </source>
</evidence>
<evidence type="ECO:0000256" key="1">
    <source>
        <dbReference type="SAM" id="MobiDB-lite"/>
    </source>
</evidence>